<dbReference type="KEGG" id="cil:EG358_08110"/>
<gene>
    <name evidence="2" type="ORF">NCTC13560_02236</name>
    <name evidence="1" type="ORF">SAMN05421682_11056</name>
</gene>
<evidence type="ECO:0000313" key="3">
    <source>
        <dbReference type="Proteomes" id="UP000185725"/>
    </source>
</evidence>
<reference evidence="1 3" key="1">
    <citation type="submission" date="2017-01" db="EMBL/GenBank/DDBJ databases">
        <authorList>
            <person name="Varghese N."/>
            <person name="Submissions S."/>
        </authorList>
    </citation>
    <scope>NUCLEOTIDE SEQUENCE [LARGE SCALE GENOMIC DNA]</scope>
    <source>
        <strain evidence="1 3">ATCC 27950</strain>
    </source>
</reference>
<keyword evidence="3" id="KW-1185">Reference proteome</keyword>
<proteinExistence type="predicted"/>
<dbReference type="EMBL" id="UFVS01000001">
    <property type="protein sequence ID" value="SUX43845.1"/>
    <property type="molecule type" value="Genomic_DNA"/>
</dbReference>
<dbReference type="AlphaFoldDB" id="A0A381FBC4"/>
<evidence type="ECO:0000313" key="2">
    <source>
        <dbReference type="EMBL" id="SUX43845.1"/>
    </source>
</evidence>
<name>A0A381FBC4_9FLAO</name>
<dbReference type="OrthoDB" id="1264964at2"/>
<sequence length="91" mass="10749">MKLKATIVEETDPNDNSVIVSFEGDQNKKHYEVKCSFNPFVHKMRKWDSWEMVIKWDSEIYTDEKSGNKSYFTYLLCDKAVEINSPYGKKD</sequence>
<evidence type="ECO:0008006" key="5">
    <source>
        <dbReference type="Google" id="ProtNLM"/>
    </source>
</evidence>
<dbReference type="RefSeq" id="WP_076561580.1">
    <property type="nucleotide sequence ID" value="NZ_CP033929.1"/>
</dbReference>
<evidence type="ECO:0000313" key="4">
    <source>
        <dbReference type="Proteomes" id="UP000255231"/>
    </source>
</evidence>
<protein>
    <recommendedName>
        <fullName evidence="5">DUF3127 domain-containing protein</fullName>
    </recommendedName>
</protein>
<accession>A0A381FBC4</accession>
<dbReference type="Proteomes" id="UP000185725">
    <property type="component" value="Unassembled WGS sequence"/>
</dbReference>
<dbReference type="GeneID" id="303673660"/>
<organism evidence="2 4">
    <name type="scientific">Chryseobacterium indoltheticum</name>
    <dbReference type="NCBI Taxonomy" id="254"/>
    <lineage>
        <taxon>Bacteria</taxon>
        <taxon>Pseudomonadati</taxon>
        <taxon>Bacteroidota</taxon>
        <taxon>Flavobacteriia</taxon>
        <taxon>Flavobacteriales</taxon>
        <taxon>Weeksellaceae</taxon>
        <taxon>Chryseobacterium group</taxon>
        <taxon>Chryseobacterium</taxon>
    </lineage>
</organism>
<dbReference type="EMBL" id="FTMF01000010">
    <property type="protein sequence ID" value="SIQ92779.1"/>
    <property type="molecule type" value="Genomic_DNA"/>
</dbReference>
<evidence type="ECO:0000313" key="1">
    <source>
        <dbReference type="EMBL" id="SIQ92779.1"/>
    </source>
</evidence>
<dbReference type="Proteomes" id="UP000255231">
    <property type="component" value="Unassembled WGS sequence"/>
</dbReference>
<reference evidence="2 4" key="2">
    <citation type="submission" date="2018-06" db="EMBL/GenBank/DDBJ databases">
        <authorList>
            <consortium name="Pathogen Informatics"/>
            <person name="Doyle S."/>
        </authorList>
    </citation>
    <scope>NUCLEOTIDE SEQUENCE [LARGE SCALE GENOMIC DNA]</scope>
    <source>
        <strain evidence="2 4">NCTC13560</strain>
    </source>
</reference>